<evidence type="ECO:0000256" key="16">
    <source>
        <dbReference type="PROSITE-ProRule" id="PRU00209"/>
    </source>
</evidence>
<keyword evidence="11 16" id="KW-0694">RNA-binding</keyword>
<dbReference type="PANTHER" id="PTHR11586:SF37">
    <property type="entry name" value="TRNA-BINDING DOMAIN-CONTAINING PROTEIN"/>
    <property type="match status" value="1"/>
</dbReference>
<evidence type="ECO:0000256" key="1">
    <source>
        <dbReference type="ARBA" id="ARBA00003314"/>
    </source>
</evidence>
<gene>
    <name evidence="18" type="ORF">AUJ73_01235</name>
</gene>
<accession>A0A1J4TVB4</accession>
<name>A0A1J4TVB4_9BACT</name>
<dbReference type="PANTHER" id="PTHR11586">
    <property type="entry name" value="TRNA-AMINOACYLATION COFACTOR ARC1 FAMILY MEMBER"/>
    <property type="match status" value="1"/>
</dbReference>
<evidence type="ECO:0000256" key="12">
    <source>
        <dbReference type="ARBA" id="ARBA00022917"/>
    </source>
</evidence>
<reference evidence="18 19" key="1">
    <citation type="journal article" date="2016" name="Environ. Microbiol.">
        <title>Genomic resolution of a cold subsurface aquifer community provides metabolic insights for novel microbes adapted to high CO concentrations.</title>
        <authorList>
            <person name="Probst A.J."/>
            <person name="Castelle C.J."/>
            <person name="Singh A."/>
            <person name="Brown C.T."/>
            <person name="Anantharaman K."/>
            <person name="Sharon I."/>
            <person name="Hug L.A."/>
            <person name="Burstein D."/>
            <person name="Emerson J.B."/>
            <person name="Thomas B.C."/>
            <person name="Banfield J.F."/>
        </authorList>
    </citation>
    <scope>NUCLEOTIDE SEQUENCE [LARGE SCALE GENOMIC DNA]</scope>
    <source>
        <strain evidence="18">CG1_02_37_22</strain>
    </source>
</reference>
<comment type="catalytic activity">
    <reaction evidence="15">
        <text>tRNA(Met) + L-methionine + ATP = L-methionyl-tRNA(Met) + AMP + diphosphate</text>
        <dbReference type="Rhea" id="RHEA:13481"/>
        <dbReference type="Rhea" id="RHEA-COMP:9667"/>
        <dbReference type="Rhea" id="RHEA-COMP:9698"/>
        <dbReference type="ChEBI" id="CHEBI:30616"/>
        <dbReference type="ChEBI" id="CHEBI:33019"/>
        <dbReference type="ChEBI" id="CHEBI:57844"/>
        <dbReference type="ChEBI" id="CHEBI:78442"/>
        <dbReference type="ChEBI" id="CHEBI:78530"/>
        <dbReference type="ChEBI" id="CHEBI:456215"/>
        <dbReference type="EC" id="6.1.1.10"/>
    </reaction>
</comment>
<dbReference type="FunFam" id="2.40.50.140:FF:000042">
    <property type="entry name" value="Methionine--tRNA ligase"/>
    <property type="match status" value="1"/>
</dbReference>
<evidence type="ECO:0000259" key="17">
    <source>
        <dbReference type="PROSITE" id="PS50886"/>
    </source>
</evidence>
<dbReference type="GO" id="GO:0006412">
    <property type="term" value="P:translation"/>
    <property type="evidence" value="ECO:0007669"/>
    <property type="project" value="UniProtKB-KW"/>
</dbReference>
<evidence type="ECO:0000256" key="5">
    <source>
        <dbReference type="ARBA" id="ARBA00018753"/>
    </source>
</evidence>
<dbReference type="AlphaFoldDB" id="A0A1J4TVB4"/>
<keyword evidence="12" id="KW-0648">Protein biosynthesis</keyword>
<dbReference type="Gene3D" id="2.40.50.140">
    <property type="entry name" value="Nucleic acid-binding proteins"/>
    <property type="match status" value="1"/>
</dbReference>
<dbReference type="GO" id="GO:0004825">
    <property type="term" value="F:methionine-tRNA ligase activity"/>
    <property type="evidence" value="ECO:0007669"/>
    <property type="project" value="UniProtKB-EC"/>
</dbReference>
<dbReference type="Proteomes" id="UP000183120">
    <property type="component" value="Unassembled WGS sequence"/>
</dbReference>
<keyword evidence="13" id="KW-0030">Aminoacyl-tRNA synthetase</keyword>
<dbReference type="Pfam" id="PF01588">
    <property type="entry name" value="tRNA_bind"/>
    <property type="match status" value="1"/>
</dbReference>
<evidence type="ECO:0000256" key="15">
    <source>
        <dbReference type="ARBA" id="ARBA00047364"/>
    </source>
</evidence>
<evidence type="ECO:0000313" key="19">
    <source>
        <dbReference type="Proteomes" id="UP000183120"/>
    </source>
</evidence>
<evidence type="ECO:0000256" key="13">
    <source>
        <dbReference type="ARBA" id="ARBA00023146"/>
    </source>
</evidence>
<dbReference type="InterPro" id="IPR012340">
    <property type="entry name" value="NA-bd_OB-fold"/>
</dbReference>
<dbReference type="PROSITE" id="PS50886">
    <property type="entry name" value="TRBD"/>
    <property type="match status" value="1"/>
</dbReference>
<comment type="caution">
    <text evidence="18">The sequence shown here is derived from an EMBL/GenBank/DDBJ whole genome shotgun (WGS) entry which is preliminary data.</text>
</comment>
<evidence type="ECO:0000256" key="6">
    <source>
        <dbReference type="ARBA" id="ARBA00022490"/>
    </source>
</evidence>
<dbReference type="EC" id="6.1.1.10" evidence="4"/>
<keyword evidence="7 16" id="KW-0820">tRNA-binding</keyword>
<dbReference type="InterPro" id="IPR051270">
    <property type="entry name" value="Tyrosine-tRNA_ligase_regulator"/>
</dbReference>
<evidence type="ECO:0000256" key="10">
    <source>
        <dbReference type="ARBA" id="ARBA00022840"/>
    </source>
</evidence>
<evidence type="ECO:0000256" key="3">
    <source>
        <dbReference type="ARBA" id="ARBA00011738"/>
    </source>
</evidence>
<sequence length="112" mass="12561">MQKDIVSFTDFQKLDLRVGLVRSAELVKGSKNLIRMNVDLGEEYGERKILAGLAKWYKPAYLKNKKFVFLANLAPKQMLKEMSNGMILCADTGNDVKIIKISNSIPAGTIVR</sequence>
<keyword evidence="10" id="KW-0067">ATP-binding</keyword>
<evidence type="ECO:0000256" key="2">
    <source>
        <dbReference type="ARBA" id="ARBA00004496"/>
    </source>
</evidence>
<dbReference type="GO" id="GO:0005737">
    <property type="term" value="C:cytoplasm"/>
    <property type="evidence" value="ECO:0007669"/>
    <property type="project" value="UniProtKB-SubCell"/>
</dbReference>
<evidence type="ECO:0000256" key="4">
    <source>
        <dbReference type="ARBA" id="ARBA00012838"/>
    </source>
</evidence>
<dbReference type="STRING" id="1805209.AUJ73_01235"/>
<evidence type="ECO:0000256" key="7">
    <source>
        <dbReference type="ARBA" id="ARBA00022555"/>
    </source>
</evidence>
<evidence type="ECO:0000256" key="14">
    <source>
        <dbReference type="ARBA" id="ARBA00030904"/>
    </source>
</evidence>
<comment type="subunit">
    <text evidence="3">Homodimer.</text>
</comment>
<evidence type="ECO:0000313" key="18">
    <source>
        <dbReference type="EMBL" id="OIO15153.1"/>
    </source>
</evidence>
<dbReference type="EMBL" id="MNUY01000017">
    <property type="protein sequence ID" value="OIO15153.1"/>
    <property type="molecule type" value="Genomic_DNA"/>
</dbReference>
<keyword evidence="6" id="KW-0963">Cytoplasm</keyword>
<dbReference type="GO" id="GO:0005524">
    <property type="term" value="F:ATP binding"/>
    <property type="evidence" value="ECO:0007669"/>
    <property type="project" value="UniProtKB-KW"/>
</dbReference>
<proteinExistence type="predicted"/>
<organism evidence="18 19">
    <name type="scientific">Candidatus Gottesmanbacteria bacterium CG1_02_37_22</name>
    <dbReference type="NCBI Taxonomy" id="1805209"/>
    <lineage>
        <taxon>Bacteria</taxon>
        <taxon>Candidatus Gottesmaniibacteriota</taxon>
    </lineage>
</organism>
<dbReference type="GO" id="GO:0000049">
    <property type="term" value="F:tRNA binding"/>
    <property type="evidence" value="ECO:0007669"/>
    <property type="project" value="UniProtKB-UniRule"/>
</dbReference>
<evidence type="ECO:0000256" key="8">
    <source>
        <dbReference type="ARBA" id="ARBA00022598"/>
    </source>
</evidence>
<comment type="subcellular location">
    <subcellularLocation>
        <location evidence="2">Cytoplasm</location>
    </subcellularLocation>
</comment>
<evidence type="ECO:0000256" key="9">
    <source>
        <dbReference type="ARBA" id="ARBA00022741"/>
    </source>
</evidence>
<feature type="domain" description="TRNA-binding" evidence="17">
    <location>
        <begin position="10"/>
        <end position="112"/>
    </location>
</feature>
<keyword evidence="9" id="KW-0547">Nucleotide-binding</keyword>
<evidence type="ECO:0000256" key="11">
    <source>
        <dbReference type="ARBA" id="ARBA00022884"/>
    </source>
</evidence>
<comment type="function">
    <text evidence="1">Is required not only for elongation of protein synthesis but also for the initiation of all mRNA translation through initiator tRNA(fMet) aminoacylation.</text>
</comment>
<dbReference type="InterPro" id="IPR002547">
    <property type="entry name" value="tRNA-bd_dom"/>
</dbReference>
<dbReference type="SUPFAM" id="SSF50249">
    <property type="entry name" value="Nucleic acid-binding proteins"/>
    <property type="match status" value="1"/>
</dbReference>
<keyword evidence="8" id="KW-0436">Ligase</keyword>
<protein>
    <recommendedName>
        <fullName evidence="5">Methionine--tRNA ligase</fullName>
        <ecNumber evidence="4">6.1.1.10</ecNumber>
    </recommendedName>
    <alternativeName>
        <fullName evidence="14">Methionyl-tRNA synthetase</fullName>
    </alternativeName>
</protein>